<evidence type="ECO:0000313" key="2">
    <source>
        <dbReference type="EMBL" id="MCC3265309.1"/>
    </source>
</evidence>
<name>A0ABS8GFE1_9MICC</name>
<dbReference type="EMBL" id="JAJFZQ010000003">
    <property type="protein sequence ID" value="MCC3265309.1"/>
    <property type="molecule type" value="Genomic_DNA"/>
</dbReference>
<protein>
    <submittedName>
        <fullName evidence="2">TIGR02680 family protein</fullName>
    </submittedName>
</protein>
<dbReference type="NCBIfam" id="TIGR02680">
    <property type="entry name" value="TIGR02680 family protein"/>
    <property type="match status" value="1"/>
</dbReference>
<dbReference type="InterPro" id="IPR013496">
    <property type="entry name" value="CHP02680"/>
</dbReference>
<proteinExistence type="predicted"/>
<dbReference type="RefSeq" id="WP_227890135.1">
    <property type="nucleotide sequence ID" value="NZ_JAJFZQ010000003.1"/>
</dbReference>
<organism evidence="2 3">
    <name type="scientific">Arthrobacter gengyunqii</name>
    <dbReference type="NCBI Taxonomy" id="2886940"/>
    <lineage>
        <taxon>Bacteria</taxon>
        <taxon>Bacillati</taxon>
        <taxon>Actinomycetota</taxon>
        <taxon>Actinomycetes</taxon>
        <taxon>Micrococcales</taxon>
        <taxon>Micrococcaceae</taxon>
        <taxon>Arthrobacter</taxon>
    </lineage>
</organism>
<evidence type="ECO:0000256" key="1">
    <source>
        <dbReference type="SAM" id="MobiDB-lite"/>
    </source>
</evidence>
<dbReference type="Pfam" id="PF13558">
    <property type="entry name" value="SbcC_Walker_B"/>
    <property type="match status" value="1"/>
</dbReference>
<dbReference type="InterPro" id="IPR027417">
    <property type="entry name" value="P-loop_NTPase"/>
</dbReference>
<feature type="region of interest" description="Disordered" evidence="1">
    <location>
        <begin position="488"/>
        <end position="515"/>
    </location>
</feature>
<dbReference type="Proteomes" id="UP001139168">
    <property type="component" value="Unassembled WGS sequence"/>
</dbReference>
<feature type="compositionally biased region" description="Basic and acidic residues" evidence="1">
    <location>
        <begin position="499"/>
        <end position="515"/>
    </location>
</feature>
<sequence length="1392" mass="148140">MTNTHISGHDTAETLAHHNPHRWRMSRTGLINVWYYYDTTFNCSGGRLVLRGTNGSGKSRVLEMLLPYLLDADRRKMDATGSGKVRLQDLMKAGGSESGSREGYLWLELERDLAEDDSSDGSHEHLTLGAFIRFSQSTGDAKVWYFTTPLRVGHELQLMSPAREVLSRDQLTALVGADRITDSPEAHRDRVRSTVYGLTGESGRDRYVGLMQLTHTLRSPDVGNRIEEGRLPQILSDALPPLSEAALNAAGEQLDGLSETRAGQERLELAHRHVNTFFGTYRRYAAGVLGGAAAAAEEAAMTAQQAAQHADRRQADHRDLVRQHSDVEVIVAELAITEAELEATITGIKSSGAYANARDLDDRERKISALARSADSALSEAAAARRTEALSASDASTRADDATQAAQEAAHGLAAARDQLRSAGAPTNIAETAAVRAVPAAPITNIIRTRREADPESVARPIVAALDVTPAEIPAEQARLTLVTQAAKTRRGQAGTRLDQARRLESQERAVTDADQRAQAEQARAARAAHEAAETADRLDTAVSALADQWRAWTSAPQTSSALGQVDFGHGPVGAFLTDPDSAPTDPALLDQLDRMATAGATGARQRHASALAALDTAEMADQLQRAQLEYEQAQLLAAVDPAPAGPPWVGRGPEGSVPLWQAVDFAEGVSDPDRAGIESALLASGLLLGSVTGDGTLHATDGQLLLRGTGPAAGGSLAQALTIVPATAHPDAVAAVIERIGYGPNSHTTWVGTDGTWGNGPLTGRHLAGPARHIGAAARASARAARLSSIAAELETLDDALLGRTAARAKIGRDQEQLENVVATAPRSQTVATASALTAAAAVRSESANAAALAAIEGAQQQRRKWTTALTAHSDACAAFSLPVTADSLSQVQRDAAEAARLCDSATKALQHLAAALARHAVVIDRVQLHTEERVGAEARADAEWRTWHTEEAEFAAVRATVGADAASVRKDLSEAEDEQIRIRGELGTERTRESDLAQKAGHAESEATVAGERATVAHRKLEAAASALQELLELPGVAASALSSPLGPLSFAEVTDKSVHAAAGAVTAALQGQHTADENALIRAQQTLEREISGTFDVFAEIKDGVRLIELSDASGRRTIAAAATELARQRDEGKAALSDRERRVFTDFVLGGVADELRRRLDQASTLVAAMNSSLSSIRTSHGIGVRLRWNLAESAGPSVARIRELVTTAAALRTTAATAELTDLLKARVEESFAADASAGYAEHLRSALDYRAWHAVEVFILGPATGQQRRLTRSAKLSQGETRFVSYVTLFAAVDAYLSSLPDSGRALRLLLLDDAFAKVDDPTIAELMGLLVRLDIDFAMTGHALWGMYPQVPALDCYEVRRRQDGPAVTTHMHWDGRNRHLRAAQ</sequence>
<dbReference type="SUPFAM" id="SSF52540">
    <property type="entry name" value="P-loop containing nucleoside triphosphate hydrolases"/>
    <property type="match status" value="1"/>
</dbReference>
<keyword evidence="3" id="KW-1185">Reference proteome</keyword>
<gene>
    <name evidence="2" type="ORF">LJ752_04500</name>
</gene>
<comment type="caution">
    <text evidence="2">The sequence shown here is derived from an EMBL/GenBank/DDBJ whole genome shotgun (WGS) entry which is preliminary data.</text>
</comment>
<accession>A0ABS8GFE1</accession>
<reference evidence="2" key="1">
    <citation type="submission" date="2021-10" db="EMBL/GenBank/DDBJ databases">
        <title>Novel species in genus Arthrobacter.</title>
        <authorList>
            <person name="Liu Y."/>
        </authorList>
    </citation>
    <scope>NUCLEOTIDE SEQUENCE</scope>
    <source>
        <strain evidence="2">Zg-Y786</strain>
    </source>
</reference>
<evidence type="ECO:0000313" key="3">
    <source>
        <dbReference type="Proteomes" id="UP001139168"/>
    </source>
</evidence>